<dbReference type="InterPro" id="IPR013154">
    <property type="entry name" value="ADH-like_N"/>
</dbReference>
<dbReference type="CDD" id="cd05289">
    <property type="entry name" value="MDR_like_2"/>
    <property type="match status" value="1"/>
</dbReference>
<dbReference type="InterPro" id="IPR036291">
    <property type="entry name" value="NAD(P)-bd_dom_sf"/>
</dbReference>
<feature type="domain" description="Enoyl reductase (ER)" evidence="3">
    <location>
        <begin position="10"/>
        <end position="308"/>
    </location>
</feature>
<evidence type="ECO:0000259" key="3">
    <source>
        <dbReference type="SMART" id="SM00829"/>
    </source>
</evidence>
<dbReference type="SUPFAM" id="SSF51735">
    <property type="entry name" value="NAD(P)-binding Rossmann-fold domains"/>
    <property type="match status" value="1"/>
</dbReference>
<dbReference type="GO" id="GO:0070402">
    <property type="term" value="F:NADPH binding"/>
    <property type="evidence" value="ECO:0007669"/>
    <property type="project" value="TreeGrafter"/>
</dbReference>
<reference evidence="4 5" key="1">
    <citation type="submission" date="2017-09" db="EMBL/GenBank/DDBJ databases">
        <authorList>
            <person name="Lee N."/>
            <person name="Cho B.-K."/>
        </authorList>
    </citation>
    <scope>NUCLEOTIDE SEQUENCE [LARGE SCALE GENOMIC DNA]</scope>
    <source>
        <strain evidence="4 5">ATCC 13740</strain>
    </source>
</reference>
<keyword evidence="2" id="KW-0560">Oxidoreductase</keyword>
<dbReference type="PANTHER" id="PTHR48106">
    <property type="entry name" value="QUINONE OXIDOREDUCTASE PIG3-RELATED"/>
    <property type="match status" value="1"/>
</dbReference>
<dbReference type="GO" id="GO:0016651">
    <property type="term" value="F:oxidoreductase activity, acting on NAD(P)H"/>
    <property type="evidence" value="ECO:0007669"/>
    <property type="project" value="TreeGrafter"/>
</dbReference>
<evidence type="ECO:0000313" key="4">
    <source>
        <dbReference type="EMBL" id="QEV30139.1"/>
    </source>
</evidence>
<dbReference type="Pfam" id="PF08240">
    <property type="entry name" value="ADH_N"/>
    <property type="match status" value="1"/>
</dbReference>
<gene>
    <name evidence="4" type="ORF">CP976_02215</name>
</gene>
<name>A0A5J6ID83_STRC4</name>
<dbReference type="SUPFAM" id="SSF50129">
    <property type="entry name" value="GroES-like"/>
    <property type="match status" value="1"/>
</dbReference>
<dbReference type="InterPro" id="IPR011032">
    <property type="entry name" value="GroES-like_sf"/>
</dbReference>
<dbReference type="Gene3D" id="3.40.50.720">
    <property type="entry name" value="NAD(P)-binding Rossmann-like Domain"/>
    <property type="match status" value="1"/>
</dbReference>
<evidence type="ECO:0000256" key="2">
    <source>
        <dbReference type="ARBA" id="ARBA00023002"/>
    </source>
</evidence>
<dbReference type="KEGG" id="scoe:CP976_02215"/>
<accession>A0A5J6ID83</accession>
<dbReference type="EMBL" id="CP023694">
    <property type="protein sequence ID" value="QEV30139.1"/>
    <property type="molecule type" value="Genomic_DNA"/>
</dbReference>
<dbReference type="PANTHER" id="PTHR48106:SF18">
    <property type="entry name" value="QUINONE OXIDOREDUCTASE PIG3"/>
    <property type="match status" value="1"/>
</dbReference>
<dbReference type="RefSeq" id="WP_150478750.1">
    <property type="nucleotide sequence ID" value="NZ_BMTB01000008.1"/>
</dbReference>
<keyword evidence="1" id="KW-0521">NADP</keyword>
<proteinExistence type="predicted"/>
<dbReference type="Gene3D" id="3.90.180.10">
    <property type="entry name" value="Medium-chain alcohol dehydrogenases, catalytic domain"/>
    <property type="match status" value="1"/>
</dbReference>
<dbReference type="GeneID" id="91414914"/>
<dbReference type="SMART" id="SM00829">
    <property type="entry name" value="PKS_ER"/>
    <property type="match status" value="1"/>
</dbReference>
<dbReference type="InterPro" id="IPR020843">
    <property type="entry name" value="ER"/>
</dbReference>
<evidence type="ECO:0000313" key="5">
    <source>
        <dbReference type="Proteomes" id="UP000326598"/>
    </source>
</evidence>
<evidence type="ECO:0000256" key="1">
    <source>
        <dbReference type="ARBA" id="ARBA00022857"/>
    </source>
</evidence>
<protein>
    <submittedName>
        <fullName evidence="4">NADP-dependent oxidoreductase</fullName>
    </submittedName>
</protein>
<dbReference type="AlphaFoldDB" id="A0A5J6ID83"/>
<dbReference type="Proteomes" id="UP000326598">
    <property type="component" value="Chromosome"/>
</dbReference>
<dbReference type="Pfam" id="PF13602">
    <property type="entry name" value="ADH_zinc_N_2"/>
    <property type="match status" value="1"/>
</dbReference>
<organism evidence="4 5">
    <name type="scientific">Streptomyces coeruleorubidus</name>
    <dbReference type="NCBI Taxonomy" id="116188"/>
    <lineage>
        <taxon>Bacteria</taxon>
        <taxon>Bacillati</taxon>
        <taxon>Actinomycetota</taxon>
        <taxon>Actinomycetes</taxon>
        <taxon>Kitasatosporales</taxon>
        <taxon>Streptomycetaceae</taxon>
        <taxon>Streptomyces</taxon>
    </lineage>
</organism>
<sequence>MRAAVYRSLGGPDVVEVAEVDKPVPGLSEIRIKVQAAALNPTDVAAWSGGFFPAPPEGVAYGLGWDVAGIVDAVGPGVHWTPGQPVIAFSHGLPLGLNRGQAEYIVVPSQAIAAAPVGVDPVHAATIPLNGLTAAQSVELLGIQAGQSVLVTGAEGAVGGYAVQLAKRRGAVVIATDLSPAGEFATKVAGADVYVSASQPLVETVRAVRPEGVDAVLDTARLGQTAIGAVADGGRFVTTRLDALPQTERGIRVLLTQVGPDGATLSTLSDLAAAGDLALRVAETYPLQDAAQAYARMIKGGLQGRVVLTVE</sequence>